<protein>
    <recommendedName>
        <fullName evidence="7">TOG domain-containing protein</fullName>
    </recommendedName>
</protein>
<proteinExistence type="inferred from homology"/>
<dbReference type="STRING" id="1314790.A0A1Y1X413"/>
<comment type="caution">
    <text evidence="8">The sequence shown here is derived from an EMBL/GenBank/DDBJ whole genome shotgun (WGS) entry which is preliminary data.</text>
</comment>
<evidence type="ECO:0000259" key="7">
    <source>
        <dbReference type="SMART" id="SM01349"/>
    </source>
</evidence>
<comment type="subcellular location">
    <subcellularLocation>
        <location evidence="1">Cytoplasm</location>
        <location evidence="1">Cytoskeleton</location>
        <location evidence="1">Spindle</location>
    </subcellularLocation>
</comment>
<dbReference type="InterPro" id="IPR024395">
    <property type="entry name" value="CLASP_N_dom"/>
</dbReference>
<dbReference type="SMART" id="SM01349">
    <property type="entry name" value="TOG"/>
    <property type="match status" value="1"/>
</dbReference>
<keyword evidence="9" id="KW-1185">Reference proteome</keyword>
<evidence type="ECO:0000256" key="2">
    <source>
        <dbReference type="ARBA" id="ARBA00009549"/>
    </source>
</evidence>
<dbReference type="AlphaFoldDB" id="A0A1Y1X413"/>
<feature type="compositionally biased region" description="Polar residues" evidence="6">
    <location>
        <begin position="456"/>
        <end position="471"/>
    </location>
</feature>
<evidence type="ECO:0000256" key="4">
    <source>
        <dbReference type="ARBA" id="ARBA00022701"/>
    </source>
</evidence>
<dbReference type="InterPro" id="IPR016024">
    <property type="entry name" value="ARM-type_fold"/>
</dbReference>
<dbReference type="SUPFAM" id="SSF48371">
    <property type="entry name" value="ARM repeat"/>
    <property type="match status" value="1"/>
</dbReference>
<evidence type="ECO:0000313" key="8">
    <source>
        <dbReference type="EMBL" id="ORX80533.1"/>
    </source>
</evidence>
<dbReference type="GO" id="GO:0000278">
    <property type="term" value="P:mitotic cell cycle"/>
    <property type="evidence" value="ECO:0007669"/>
    <property type="project" value="UniProtKB-ARBA"/>
</dbReference>
<dbReference type="GO" id="GO:0051301">
    <property type="term" value="P:cell division"/>
    <property type="evidence" value="ECO:0007669"/>
    <property type="project" value="UniProtKB-KW"/>
</dbReference>
<name>A0A1Y1X413_9FUNG</name>
<feature type="compositionally biased region" description="Polar residues" evidence="6">
    <location>
        <begin position="271"/>
        <end position="292"/>
    </location>
</feature>
<dbReference type="GO" id="GO:0005819">
    <property type="term" value="C:spindle"/>
    <property type="evidence" value="ECO:0007669"/>
    <property type="project" value="UniProtKB-SubCell"/>
</dbReference>
<dbReference type="GO" id="GO:0000226">
    <property type="term" value="P:microtubule cytoskeleton organization"/>
    <property type="evidence" value="ECO:0007669"/>
    <property type="project" value="TreeGrafter"/>
</dbReference>
<dbReference type="InParanoid" id="A0A1Y1X413"/>
<feature type="domain" description="TOG" evidence="7">
    <location>
        <begin position="7"/>
        <end position="237"/>
    </location>
</feature>
<accession>A0A1Y1X413</accession>
<reference evidence="8 9" key="1">
    <citation type="submission" date="2016-07" db="EMBL/GenBank/DDBJ databases">
        <title>Pervasive Adenine N6-methylation of Active Genes in Fungi.</title>
        <authorList>
            <consortium name="DOE Joint Genome Institute"/>
            <person name="Mondo S.J."/>
            <person name="Dannebaum R.O."/>
            <person name="Kuo R.C."/>
            <person name="Labutti K."/>
            <person name="Haridas S."/>
            <person name="Kuo A."/>
            <person name="Salamov A."/>
            <person name="Ahrendt S.R."/>
            <person name="Lipzen A."/>
            <person name="Sullivan W."/>
            <person name="Andreopoulos W.B."/>
            <person name="Clum A."/>
            <person name="Lindquist E."/>
            <person name="Daum C."/>
            <person name="Ramamoorthy G.K."/>
            <person name="Gryganskyi A."/>
            <person name="Culley D."/>
            <person name="Magnuson J.K."/>
            <person name="James T.Y."/>
            <person name="O'Malley M.A."/>
            <person name="Stajich J.E."/>
            <person name="Spatafora J.W."/>
            <person name="Visel A."/>
            <person name="Grigoriev I.V."/>
        </authorList>
    </citation>
    <scope>NUCLEOTIDE SEQUENCE [LARGE SCALE GENOMIC DNA]</scope>
    <source>
        <strain evidence="8 9">CBS 931.73</strain>
    </source>
</reference>
<sequence>MGVAEKNYESQVRSHNKVLVNSTEEEWDKRRDAINKLKSLVKEGVHLRNFIPMCIMVSTPIIECMKSERTQLCNLAMDYVEEIARSTKAEFDPLAEHYLSVILRNCGRTNKIVRLKAGDCLVSILSCAGPTSWFPRMLQDRDNENKDIRSHVIRGLNAVLGVEQANLSPLVSSIEKVLAATVADASPEVREYGFRCYQLYLQRFPERVQSFHSSLDVGALKTLEKLQARKVTANNSRHKQMKAKPAREEKFCITSDNMPGIEVGCQDQISEASRAQTSNQEAPSTEVTGSSEQPEHPCDGVQGDAQIDTCIDMPKPPSSTVASQISVIGGFVPKTTSCNGLTKTNSANHQKSNTVGRTILAGGAQRVLKKVESNRKVLPKSNGKKLEKSKPPSQSLGQGPKKSLVKPESIPPAAKVNRGMATTNIKRTVSKIPPLATKRPHSPHDTPLESVKLVKTTRSSFSRPTASSNAKASAAVEKLHRKGVDQPRTLARKAIGTTGPLRVLRKP</sequence>
<evidence type="ECO:0000256" key="3">
    <source>
        <dbReference type="ARBA" id="ARBA00022618"/>
    </source>
</evidence>
<dbReference type="GO" id="GO:0008017">
    <property type="term" value="F:microtubule binding"/>
    <property type="evidence" value="ECO:0007669"/>
    <property type="project" value="TreeGrafter"/>
</dbReference>
<dbReference type="Gene3D" id="1.25.10.10">
    <property type="entry name" value="Leucine-rich Repeat Variant"/>
    <property type="match status" value="1"/>
</dbReference>
<feature type="region of interest" description="Disordered" evidence="6">
    <location>
        <begin position="271"/>
        <end position="318"/>
    </location>
</feature>
<keyword evidence="5" id="KW-0131">Cell cycle</keyword>
<dbReference type="OrthoDB" id="46159at2759"/>
<feature type="region of interest" description="Disordered" evidence="6">
    <location>
        <begin position="373"/>
        <end position="422"/>
    </location>
</feature>
<evidence type="ECO:0000256" key="6">
    <source>
        <dbReference type="SAM" id="MobiDB-lite"/>
    </source>
</evidence>
<dbReference type="EMBL" id="MCFE01000736">
    <property type="protein sequence ID" value="ORX80533.1"/>
    <property type="molecule type" value="Genomic_DNA"/>
</dbReference>
<comment type="similarity">
    <text evidence="2">Belongs to the CLASP family.</text>
</comment>
<dbReference type="InterPro" id="IPR011989">
    <property type="entry name" value="ARM-like"/>
</dbReference>
<evidence type="ECO:0000256" key="5">
    <source>
        <dbReference type="ARBA" id="ARBA00022776"/>
    </source>
</evidence>
<dbReference type="Proteomes" id="UP000193498">
    <property type="component" value="Unassembled WGS sequence"/>
</dbReference>
<keyword evidence="4" id="KW-0493">Microtubule</keyword>
<dbReference type="PANTHER" id="PTHR21567">
    <property type="entry name" value="CLASP"/>
    <property type="match status" value="1"/>
</dbReference>
<evidence type="ECO:0000313" key="9">
    <source>
        <dbReference type="Proteomes" id="UP000193498"/>
    </source>
</evidence>
<dbReference type="GO" id="GO:0005881">
    <property type="term" value="C:cytoplasmic microtubule"/>
    <property type="evidence" value="ECO:0007669"/>
    <property type="project" value="TreeGrafter"/>
</dbReference>
<evidence type="ECO:0000256" key="1">
    <source>
        <dbReference type="ARBA" id="ARBA00004186"/>
    </source>
</evidence>
<dbReference type="Pfam" id="PF12348">
    <property type="entry name" value="CLASP_N"/>
    <property type="match status" value="1"/>
</dbReference>
<organism evidence="8 9">
    <name type="scientific">Basidiobolus meristosporus CBS 931.73</name>
    <dbReference type="NCBI Taxonomy" id="1314790"/>
    <lineage>
        <taxon>Eukaryota</taxon>
        <taxon>Fungi</taxon>
        <taxon>Fungi incertae sedis</taxon>
        <taxon>Zoopagomycota</taxon>
        <taxon>Entomophthoromycotina</taxon>
        <taxon>Basidiobolomycetes</taxon>
        <taxon>Basidiobolales</taxon>
        <taxon>Basidiobolaceae</taxon>
        <taxon>Basidiobolus</taxon>
    </lineage>
</organism>
<dbReference type="PANTHER" id="PTHR21567:SF9">
    <property type="entry name" value="CLIP-ASSOCIATING PROTEIN"/>
    <property type="match status" value="1"/>
</dbReference>
<keyword evidence="5" id="KW-0498">Mitosis</keyword>
<keyword evidence="3" id="KW-0132">Cell division</keyword>
<gene>
    <name evidence="8" type="ORF">K493DRAFT_320866</name>
</gene>
<feature type="region of interest" description="Disordered" evidence="6">
    <location>
        <begin position="434"/>
        <end position="507"/>
    </location>
</feature>
<dbReference type="InterPro" id="IPR034085">
    <property type="entry name" value="TOG"/>
</dbReference>